<dbReference type="GO" id="GO:0004803">
    <property type="term" value="F:transposase activity"/>
    <property type="evidence" value="ECO:0007669"/>
    <property type="project" value="InterPro"/>
</dbReference>
<accession>A0A364NSA6</accession>
<comment type="caution">
    <text evidence="3">The sequence shown here is derived from an EMBL/GenBank/DDBJ whole genome shotgun (WGS) entry which is preliminary data.</text>
</comment>
<evidence type="ECO:0000313" key="3">
    <source>
        <dbReference type="EMBL" id="RAU19966.1"/>
    </source>
</evidence>
<dbReference type="GO" id="GO:0003677">
    <property type="term" value="F:DNA binding"/>
    <property type="evidence" value="ECO:0007669"/>
    <property type="project" value="InterPro"/>
</dbReference>
<evidence type="ECO:0000313" key="4">
    <source>
        <dbReference type="Proteomes" id="UP000251075"/>
    </source>
</evidence>
<sequence>MTWTEITRPKYRRDGLRYASDTTDEEWAIIASFLPAKSGRGRPRTTDLRAVVDGIFYIAQTGCQWRMLPKDFPPFTTVQGYFYQWRDDGRWRTINHHLVMQAREAVGREASPTAGVIDSQSVKTTEAGGPRGFDAGKKIKGRKRHILTDTGGLLVGTVVHEASIQDRDGAPSVLASIRSLYPWLRHLFADGGYAGDKLSQALKSLGKWTVEIIKRSDTAKGFVLLPRRWVVERTLAWLNRNRRLAKDFEALISTAETWVMIASVKLIMRRLARG</sequence>
<dbReference type="PANTHER" id="PTHR30007">
    <property type="entry name" value="PHP DOMAIN PROTEIN"/>
    <property type="match status" value="1"/>
</dbReference>
<dbReference type="InterPro" id="IPR025161">
    <property type="entry name" value="IS402-like_dom"/>
</dbReference>
<organism evidence="3 4">
    <name type="scientific">Paramagnetospirillum kuznetsovii</name>
    <dbReference type="NCBI Taxonomy" id="2053833"/>
    <lineage>
        <taxon>Bacteria</taxon>
        <taxon>Pseudomonadati</taxon>
        <taxon>Pseudomonadota</taxon>
        <taxon>Alphaproteobacteria</taxon>
        <taxon>Rhodospirillales</taxon>
        <taxon>Magnetospirillaceae</taxon>
        <taxon>Paramagnetospirillum</taxon>
    </lineage>
</organism>
<dbReference type="PANTHER" id="PTHR30007:SF0">
    <property type="entry name" value="TRANSPOSASE"/>
    <property type="match status" value="1"/>
</dbReference>
<feature type="domain" description="Transposase IS4-like" evidence="1">
    <location>
        <begin position="112"/>
        <end position="262"/>
    </location>
</feature>
<evidence type="ECO:0000259" key="1">
    <source>
        <dbReference type="Pfam" id="PF01609"/>
    </source>
</evidence>
<protein>
    <submittedName>
        <fullName evidence="3">IS5/IS1182 family transposase</fullName>
    </submittedName>
</protein>
<dbReference type="RefSeq" id="WP_112147520.1">
    <property type="nucleotide sequence ID" value="NZ_PGTO01000061.1"/>
</dbReference>
<dbReference type="NCBIfam" id="NF033580">
    <property type="entry name" value="transpos_IS5_3"/>
    <property type="match status" value="1"/>
</dbReference>
<dbReference type="InterPro" id="IPR002559">
    <property type="entry name" value="Transposase_11"/>
</dbReference>
<name>A0A364NSA6_9PROT</name>
<feature type="domain" description="Insertion element IS402-like" evidence="2">
    <location>
        <begin position="23"/>
        <end position="94"/>
    </location>
</feature>
<dbReference type="Pfam" id="PF13340">
    <property type="entry name" value="DUF4096"/>
    <property type="match status" value="1"/>
</dbReference>
<dbReference type="OrthoDB" id="7278099at2"/>
<dbReference type="Pfam" id="PF01609">
    <property type="entry name" value="DDE_Tnp_1"/>
    <property type="match status" value="1"/>
</dbReference>
<dbReference type="Proteomes" id="UP000251075">
    <property type="component" value="Unassembled WGS sequence"/>
</dbReference>
<proteinExistence type="predicted"/>
<dbReference type="AlphaFoldDB" id="A0A364NSA6"/>
<dbReference type="GO" id="GO:0006313">
    <property type="term" value="P:DNA transposition"/>
    <property type="evidence" value="ECO:0007669"/>
    <property type="project" value="InterPro"/>
</dbReference>
<gene>
    <name evidence="3" type="ORF">CU669_20930</name>
</gene>
<evidence type="ECO:0000259" key="2">
    <source>
        <dbReference type="Pfam" id="PF13340"/>
    </source>
</evidence>
<reference evidence="3 4" key="1">
    <citation type="submission" date="2017-11" db="EMBL/GenBank/DDBJ databases">
        <title>Draft genome sequence of magnetotactic bacterium Magnetospirillum kuznetsovii LBB-42.</title>
        <authorList>
            <person name="Grouzdev D.S."/>
            <person name="Rysina M.S."/>
            <person name="Baslerov R.V."/>
            <person name="Koziaeva V."/>
        </authorList>
    </citation>
    <scope>NUCLEOTIDE SEQUENCE [LARGE SCALE GENOMIC DNA]</scope>
    <source>
        <strain evidence="3 4">LBB-42</strain>
    </source>
</reference>
<dbReference type="EMBL" id="PGTO01000061">
    <property type="protein sequence ID" value="RAU19966.1"/>
    <property type="molecule type" value="Genomic_DNA"/>
</dbReference>
<keyword evidence="4" id="KW-1185">Reference proteome</keyword>